<proteinExistence type="predicted"/>
<accession>A0A850DTF3</accession>
<protein>
    <submittedName>
        <fullName evidence="1">Uncharacterized protein</fullName>
    </submittedName>
</protein>
<reference evidence="1 2" key="1">
    <citation type="submission" date="2020-05" db="EMBL/GenBank/DDBJ databases">
        <title>Genome Sequencing of Type Strains.</title>
        <authorList>
            <person name="Lemaire J.F."/>
            <person name="Inderbitzin P."/>
            <person name="Gregorio O.A."/>
            <person name="Collins S.B."/>
            <person name="Wespe N."/>
            <person name="Knight-Connoni V."/>
        </authorList>
    </citation>
    <scope>NUCLEOTIDE SEQUENCE [LARGE SCALE GENOMIC DNA]</scope>
    <source>
        <strain evidence="1 2">DSM 20512</strain>
    </source>
</reference>
<evidence type="ECO:0000313" key="1">
    <source>
        <dbReference type="EMBL" id="NUU28241.1"/>
    </source>
</evidence>
<evidence type="ECO:0000313" key="2">
    <source>
        <dbReference type="Proteomes" id="UP000539146"/>
    </source>
</evidence>
<organism evidence="1 2">
    <name type="scientific">Curtobacterium citreum</name>
    <dbReference type="NCBI Taxonomy" id="2036"/>
    <lineage>
        <taxon>Bacteria</taxon>
        <taxon>Bacillati</taxon>
        <taxon>Actinomycetota</taxon>
        <taxon>Actinomycetes</taxon>
        <taxon>Micrococcales</taxon>
        <taxon>Microbacteriaceae</taxon>
        <taxon>Curtobacterium</taxon>
    </lineage>
</organism>
<name>A0A850DTF3_9MICO</name>
<dbReference type="Proteomes" id="UP000539146">
    <property type="component" value="Unassembled WGS sequence"/>
</dbReference>
<gene>
    <name evidence="1" type="ORF">HP467_08985</name>
</gene>
<sequence length="120" mass="13220">MVSRRDAAVRLDIPLEMASRHGLPAHLSEAELSAIESYPPAWLVQSRANRTGARKVWTDLTCSICGDTETARPKKWWPEWTLLVCDRHGPEDAPAPAPGHARYAVHGVGTRFVALVDEPA</sequence>
<dbReference type="EMBL" id="JABMCG010000102">
    <property type="protein sequence ID" value="NUU28241.1"/>
    <property type="molecule type" value="Genomic_DNA"/>
</dbReference>
<dbReference type="RefSeq" id="WP_175325958.1">
    <property type="nucleotide sequence ID" value="NZ_BAAAWP010000001.1"/>
</dbReference>
<dbReference type="AlphaFoldDB" id="A0A850DTF3"/>
<comment type="caution">
    <text evidence="1">The sequence shown here is derived from an EMBL/GenBank/DDBJ whole genome shotgun (WGS) entry which is preliminary data.</text>
</comment>